<evidence type="ECO:0000313" key="8">
    <source>
        <dbReference type="EMBL" id="KAA6187691.1"/>
    </source>
</evidence>
<dbReference type="InterPro" id="IPR007060">
    <property type="entry name" value="FtsL/DivIC"/>
</dbReference>
<organism evidence="8 9">
    <name type="scientific">Thiohalocapsa marina</name>
    <dbReference type="NCBI Taxonomy" id="424902"/>
    <lineage>
        <taxon>Bacteria</taxon>
        <taxon>Pseudomonadati</taxon>
        <taxon>Pseudomonadota</taxon>
        <taxon>Gammaproteobacteria</taxon>
        <taxon>Chromatiales</taxon>
        <taxon>Chromatiaceae</taxon>
        <taxon>Thiohalocapsa</taxon>
    </lineage>
</organism>
<evidence type="ECO:0000256" key="4">
    <source>
        <dbReference type="ARBA" id="ARBA00022989"/>
    </source>
</evidence>
<keyword evidence="1 7" id="KW-1003">Cell membrane</keyword>
<dbReference type="PANTHER" id="PTHR37485:SF1">
    <property type="entry name" value="CELL DIVISION PROTEIN FTSB"/>
    <property type="match status" value="1"/>
</dbReference>
<dbReference type="AlphaFoldDB" id="A0A5M8FV26"/>
<keyword evidence="5 7" id="KW-0472">Membrane</keyword>
<comment type="caution">
    <text evidence="8">The sequence shown here is derived from an EMBL/GenBank/DDBJ whole genome shotgun (WGS) entry which is preliminary data.</text>
</comment>
<evidence type="ECO:0000256" key="6">
    <source>
        <dbReference type="ARBA" id="ARBA00023306"/>
    </source>
</evidence>
<comment type="subunit">
    <text evidence="7">Part of a complex composed of FtsB, FtsL and FtsQ.</text>
</comment>
<name>A0A5M8FV26_9GAMM</name>
<comment type="subcellular location">
    <subcellularLocation>
        <location evidence="7">Cell inner membrane</location>
        <topology evidence="7">Single-pass type II membrane protein</topology>
    </subcellularLocation>
    <text evidence="7">Localizes to the division septum.</text>
</comment>
<keyword evidence="3 7" id="KW-0812">Transmembrane</keyword>
<keyword evidence="6 7" id="KW-0131">Cell cycle</keyword>
<keyword evidence="4 7" id="KW-1133">Transmembrane helix</keyword>
<gene>
    <name evidence="7 8" type="primary">ftsB</name>
    <name evidence="8" type="ORF">F2Q65_00130</name>
</gene>
<dbReference type="EMBL" id="VWXX01000001">
    <property type="protein sequence ID" value="KAA6187691.1"/>
    <property type="molecule type" value="Genomic_DNA"/>
</dbReference>
<reference evidence="8 9" key="1">
    <citation type="submission" date="2019-09" db="EMBL/GenBank/DDBJ databases">
        <title>Whole-genome sequence of the purple sulfur bacterium Thiohalocapsa marina DSM 19078.</title>
        <authorList>
            <person name="Kyndt J.A."/>
            <person name="Meyer T.E."/>
        </authorList>
    </citation>
    <scope>NUCLEOTIDE SEQUENCE [LARGE SCALE GENOMIC DNA]</scope>
    <source>
        <strain evidence="8 9">DSM 19078</strain>
    </source>
</reference>
<dbReference type="OrthoDB" id="7061211at2"/>
<dbReference type="GO" id="GO:0005886">
    <property type="term" value="C:plasma membrane"/>
    <property type="evidence" value="ECO:0007669"/>
    <property type="project" value="UniProtKB-SubCell"/>
</dbReference>
<proteinExistence type="inferred from homology"/>
<evidence type="ECO:0000256" key="7">
    <source>
        <dbReference type="HAMAP-Rule" id="MF_00599"/>
    </source>
</evidence>
<keyword evidence="7" id="KW-0997">Cell inner membrane</keyword>
<evidence type="ECO:0000313" key="9">
    <source>
        <dbReference type="Proteomes" id="UP000322981"/>
    </source>
</evidence>
<evidence type="ECO:0000256" key="1">
    <source>
        <dbReference type="ARBA" id="ARBA00022475"/>
    </source>
</evidence>
<dbReference type="Proteomes" id="UP000322981">
    <property type="component" value="Unassembled WGS sequence"/>
</dbReference>
<evidence type="ECO:0000256" key="3">
    <source>
        <dbReference type="ARBA" id="ARBA00022692"/>
    </source>
</evidence>
<dbReference type="InterPro" id="IPR023081">
    <property type="entry name" value="Cell_div_FtsB"/>
</dbReference>
<dbReference type="GO" id="GO:0032153">
    <property type="term" value="C:cell division site"/>
    <property type="evidence" value="ECO:0007669"/>
    <property type="project" value="UniProtKB-UniRule"/>
</dbReference>
<feature type="topological domain" description="Cytoplasmic" evidence="7">
    <location>
        <begin position="1"/>
        <end position="3"/>
    </location>
</feature>
<evidence type="ECO:0000256" key="2">
    <source>
        <dbReference type="ARBA" id="ARBA00022618"/>
    </source>
</evidence>
<dbReference type="GO" id="GO:0030428">
    <property type="term" value="C:cell septum"/>
    <property type="evidence" value="ECO:0007669"/>
    <property type="project" value="TreeGrafter"/>
</dbReference>
<dbReference type="HAMAP" id="MF_00599">
    <property type="entry name" value="FtsB"/>
    <property type="match status" value="1"/>
</dbReference>
<feature type="topological domain" description="Periplasmic" evidence="7">
    <location>
        <begin position="22"/>
        <end position="96"/>
    </location>
</feature>
<sequence length="96" mass="11164">MRWVILTLIALLGLLQYRLWIGEGSVEELYALRAQIQDYRNEIERLRSRNLALAAEVEDLKTGLEAIEERARSELGMIQRGEVFLQVIERQPGERP</sequence>
<comment type="function">
    <text evidence="7">Essential cell division protein. May link together the upstream cell division proteins, which are predominantly cytoplasmic, with the downstream cell division proteins, which are predominantly periplasmic.</text>
</comment>
<dbReference type="GO" id="GO:0043093">
    <property type="term" value="P:FtsZ-dependent cytokinesis"/>
    <property type="evidence" value="ECO:0007669"/>
    <property type="project" value="UniProtKB-UniRule"/>
</dbReference>
<dbReference type="Pfam" id="PF04977">
    <property type="entry name" value="DivIC"/>
    <property type="match status" value="1"/>
</dbReference>
<feature type="coiled-coil region" evidence="7">
    <location>
        <begin position="29"/>
        <end position="70"/>
    </location>
</feature>
<comment type="similarity">
    <text evidence="7">Belongs to the FtsB family.</text>
</comment>
<protein>
    <recommendedName>
        <fullName evidence="7">Cell division protein FtsB</fullName>
    </recommendedName>
</protein>
<dbReference type="RefSeq" id="WP_150089186.1">
    <property type="nucleotide sequence ID" value="NZ_VWXX01000001.1"/>
</dbReference>
<keyword evidence="9" id="KW-1185">Reference proteome</keyword>
<accession>A0A5M8FV26</accession>
<keyword evidence="7" id="KW-0175">Coiled coil</keyword>
<dbReference type="PANTHER" id="PTHR37485">
    <property type="entry name" value="CELL DIVISION PROTEIN FTSB"/>
    <property type="match status" value="1"/>
</dbReference>
<keyword evidence="2 7" id="KW-0132">Cell division</keyword>
<evidence type="ECO:0000256" key="5">
    <source>
        <dbReference type="ARBA" id="ARBA00023136"/>
    </source>
</evidence>
<dbReference type="NCBIfam" id="NF002058">
    <property type="entry name" value="PRK00888.1"/>
    <property type="match status" value="1"/>
</dbReference>